<feature type="compositionally biased region" description="Basic and acidic residues" evidence="1">
    <location>
        <begin position="1"/>
        <end position="10"/>
    </location>
</feature>
<reference evidence="2" key="1">
    <citation type="submission" date="2022-03" db="EMBL/GenBank/DDBJ databases">
        <authorList>
            <person name="Martin H S."/>
        </authorList>
    </citation>
    <scope>NUCLEOTIDE SEQUENCE</scope>
</reference>
<feature type="non-terminal residue" evidence="2">
    <location>
        <position position="354"/>
    </location>
</feature>
<keyword evidence="3" id="KW-1185">Reference proteome</keyword>
<sequence length="354" mass="38689">MYGSRERTTVSRDATALPTPAQPRRISCRNMWRATSLPYRDRFTDETSERSHLVTFSSGRRRSARARTRAAAQTDTRNFALDMPTQLRCLLLLCGAVAVTSTPSPGRIPKVYNALITSNQNLEPSKAYPVYQPVIHDATFTFPLQSPFFYNGELPLGNTFIPAPAFLPKEPDAKPEPARPASSTEAPVAEDAPSMEQPSQTPGPSTPEPESASPQEPPTPPSTESPIPLNEFGLPPQVLPISRTYNSIPSIGHFTYSYPSIRFYDPFEPFGFHPYAGLPPLYHPLTNILGQYDAPQLAKQEAAPAPAPTSQPTSTPPPEPNDLNVLNYSPKDPEIANVPPPPLPQGGLKPDKSE</sequence>
<feature type="compositionally biased region" description="Pro residues" evidence="1">
    <location>
        <begin position="305"/>
        <end position="320"/>
    </location>
</feature>
<dbReference type="Proteomes" id="UP000837857">
    <property type="component" value="Chromosome 2"/>
</dbReference>
<feature type="compositionally biased region" description="Low complexity" evidence="1">
    <location>
        <begin position="196"/>
        <end position="214"/>
    </location>
</feature>
<feature type="region of interest" description="Disordered" evidence="1">
    <location>
        <begin position="165"/>
        <end position="234"/>
    </location>
</feature>
<evidence type="ECO:0000313" key="2">
    <source>
        <dbReference type="EMBL" id="CAH2050603.1"/>
    </source>
</evidence>
<protein>
    <submittedName>
        <fullName evidence="2">Uncharacterized protein</fullName>
    </submittedName>
</protein>
<evidence type="ECO:0000256" key="1">
    <source>
        <dbReference type="SAM" id="MobiDB-lite"/>
    </source>
</evidence>
<gene>
    <name evidence="2" type="ORF">IPOD504_LOCUS7559</name>
</gene>
<accession>A0ABN8IB22</accession>
<name>A0ABN8IB22_9NEOP</name>
<dbReference type="EMBL" id="OW152814">
    <property type="protein sequence ID" value="CAH2050603.1"/>
    <property type="molecule type" value="Genomic_DNA"/>
</dbReference>
<feature type="region of interest" description="Disordered" evidence="1">
    <location>
        <begin position="296"/>
        <end position="354"/>
    </location>
</feature>
<feature type="region of interest" description="Disordered" evidence="1">
    <location>
        <begin position="1"/>
        <end position="22"/>
    </location>
</feature>
<evidence type="ECO:0000313" key="3">
    <source>
        <dbReference type="Proteomes" id="UP000837857"/>
    </source>
</evidence>
<proteinExistence type="predicted"/>
<organism evidence="2 3">
    <name type="scientific">Iphiclides podalirius</name>
    <name type="common">scarce swallowtail</name>
    <dbReference type="NCBI Taxonomy" id="110791"/>
    <lineage>
        <taxon>Eukaryota</taxon>
        <taxon>Metazoa</taxon>
        <taxon>Ecdysozoa</taxon>
        <taxon>Arthropoda</taxon>
        <taxon>Hexapoda</taxon>
        <taxon>Insecta</taxon>
        <taxon>Pterygota</taxon>
        <taxon>Neoptera</taxon>
        <taxon>Endopterygota</taxon>
        <taxon>Lepidoptera</taxon>
        <taxon>Glossata</taxon>
        <taxon>Ditrysia</taxon>
        <taxon>Papilionoidea</taxon>
        <taxon>Papilionidae</taxon>
        <taxon>Papilioninae</taxon>
        <taxon>Iphiclides</taxon>
    </lineage>
</organism>